<dbReference type="EMBL" id="JAVFWL010000002">
    <property type="protein sequence ID" value="KAK6735811.1"/>
    <property type="molecule type" value="Genomic_DNA"/>
</dbReference>
<reference evidence="3 4" key="1">
    <citation type="submission" date="2023-08" db="EMBL/GenBank/DDBJ databases">
        <title>A Necator americanus chromosomal reference genome.</title>
        <authorList>
            <person name="Ilik V."/>
            <person name="Petrzelkova K.J."/>
            <person name="Pardy F."/>
            <person name="Fuh T."/>
            <person name="Niatou-Singa F.S."/>
            <person name="Gouil Q."/>
            <person name="Baker L."/>
            <person name="Ritchie M.E."/>
            <person name="Jex A.R."/>
            <person name="Gazzola D."/>
            <person name="Li H."/>
            <person name="Toshio Fujiwara R."/>
            <person name="Zhan B."/>
            <person name="Aroian R.V."/>
            <person name="Pafco B."/>
            <person name="Schwarz E.M."/>
        </authorList>
    </citation>
    <scope>NUCLEOTIDE SEQUENCE [LARGE SCALE GENOMIC DNA]</scope>
    <source>
        <strain evidence="3 4">Aroian</strain>
        <tissue evidence="3">Whole animal</tissue>
    </source>
</reference>
<name>A0ABR1CBH6_NECAM</name>
<evidence type="ECO:0000313" key="4">
    <source>
        <dbReference type="Proteomes" id="UP001303046"/>
    </source>
</evidence>
<organism evidence="3 4">
    <name type="scientific">Necator americanus</name>
    <name type="common">Human hookworm</name>
    <dbReference type="NCBI Taxonomy" id="51031"/>
    <lineage>
        <taxon>Eukaryota</taxon>
        <taxon>Metazoa</taxon>
        <taxon>Ecdysozoa</taxon>
        <taxon>Nematoda</taxon>
        <taxon>Chromadorea</taxon>
        <taxon>Rhabditida</taxon>
        <taxon>Rhabditina</taxon>
        <taxon>Rhabditomorpha</taxon>
        <taxon>Strongyloidea</taxon>
        <taxon>Ancylostomatidae</taxon>
        <taxon>Bunostominae</taxon>
        <taxon>Necator</taxon>
    </lineage>
</organism>
<comment type="caution">
    <text evidence="3">The sequence shown here is derived from an EMBL/GenBank/DDBJ whole genome shotgun (WGS) entry which is preliminary data.</text>
</comment>
<proteinExistence type="predicted"/>
<gene>
    <name evidence="3" type="primary">Necator_chrII.g6640</name>
    <name evidence="2" type="synonym">Necator_chrII.g6617</name>
    <name evidence="2" type="ORF">RB195_018824</name>
    <name evidence="3" type="ORF">RB195_018847</name>
</gene>
<keyword evidence="4" id="KW-1185">Reference proteome</keyword>
<accession>A0ABR1CBH6</accession>
<feature type="region of interest" description="Disordered" evidence="1">
    <location>
        <begin position="122"/>
        <end position="146"/>
    </location>
</feature>
<evidence type="ECO:0000256" key="1">
    <source>
        <dbReference type="SAM" id="MobiDB-lite"/>
    </source>
</evidence>
<sequence length="146" mass="16046">MPVSIDKQFKRDVKSQKICGSEDNEWKELSLKLLFLCSPYNDLRRPADATSQGISGANLSMKRLDAYGSFETSTVEELWNLVASKLAATTRDMCLIGVTRILLITPMKICILKSHQRTEGSEAGLRASETVGASPKAPESRALALE</sequence>
<evidence type="ECO:0000313" key="3">
    <source>
        <dbReference type="EMBL" id="KAK6735842.1"/>
    </source>
</evidence>
<protein>
    <submittedName>
        <fullName evidence="3">Uncharacterized protein</fullName>
    </submittedName>
</protein>
<dbReference type="Proteomes" id="UP001303046">
    <property type="component" value="Unassembled WGS sequence"/>
</dbReference>
<dbReference type="EMBL" id="JAVFWL010000002">
    <property type="protein sequence ID" value="KAK6735842.1"/>
    <property type="molecule type" value="Genomic_DNA"/>
</dbReference>
<evidence type="ECO:0000313" key="2">
    <source>
        <dbReference type="EMBL" id="KAK6735811.1"/>
    </source>
</evidence>